<dbReference type="InterPro" id="IPR051678">
    <property type="entry name" value="AGP_Transferase"/>
</dbReference>
<dbReference type="Gene3D" id="3.90.1200.10">
    <property type="match status" value="1"/>
</dbReference>
<evidence type="ECO:0000259" key="1">
    <source>
        <dbReference type="Pfam" id="PF01636"/>
    </source>
</evidence>
<dbReference type="Proteomes" id="UP000315128">
    <property type="component" value="Chromosome"/>
</dbReference>
<evidence type="ECO:0000313" key="3">
    <source>
        <dbReference type="Proteomes" id="UP000315128"/>
    </source>
</evidence>
<dbReference type="SUPFAM" id="SSF56112">
    <property type="entry name" value="Protein kinase-like (PK-like)"/>
    <property type="match status" value="1"/>
</dbReference>
<reference evidence="2 3" key="1">
    <citation type="submission" date="2019-07" db="EMBL/GenBank/DDBJ databases">
        <title>Genome sequencing of KACC 19320.</title>
        <authorList>
            <person name="Heo J."/>
            <person name="Kim S.-J."/>
            <person name="Kim J.-S."/>
            <person name="Hong S.-B."/>
            <person name="Kwon S.-W."/>
        </authorList>
    </citation>
    <scope>NUCLEOTIDE SEQUENCE [LARGE SCALE GENOMIC DNA]</scope>
    <source>
        <strain evidence="2 3">KACC 19320</strain>
    </source>
</reference>
<dbReference type="InterPro" id="IPR011009">
    <property type="entry name" value="Kinase-like_dom_sf"/>
</dbReference>
<dbReference type="AlphaFoldDB" id="A0A514Z8U0"/>
<keyword evidence="2" id="KW-0808">Transferase</keyword>
<sequence>MSRLYQELSKNVLEQLIYQYFGEIDFTAEVLKGGMFNTTYLLETSEDKFVLRLGPIHQELLLPFEENLMAAEKFVYEQFKKSEIPTSELVICDESKAYINRDVMIVRYIPSQVLSENESPHYYEQVGKLTAKMHQIKSKKFGRISQILRGKSYDKWSEYLQNECADVSRTLLRYELLSTEEVSEIVKCFEKYQVLLNEIKSPCLVHADLWSGNVLVDKQEVVAIIDADRAIFGDKDFEFAGGWLINDDFLCGYGENLGQSQAAKIRRMLYQILQGMIDAYVWSIEYENHEEGNKTKQMVLEKLKGLEKINA</sequence>
<dbReference type="PANTHER" id="PTHR21310">
    <property type="entry name" value="AMINOGLYCOSIDE PHOSPHOTRANSFERASE-RELATED-RELATED"/>
    <property type="match status" value="1"/>
</dbReference>
<dbReference type="PANTHER" id="PTHR21310:SF15">
    <property type="entry name" value="AMINOGLYCOSIDE PHOSPHOTRANSFERASE DOMAIN-CONTAINING PROTEIN"/>
    <property type="match status" value="1"/>
</dbReference>
<feature type="domain" description="Aminoglycoside phosphotransferase" evidence="1">
    <location>
        <begin position="28"/>
        <end position="260"/>
    </location>
</feature>
<proteinExistence type="predicted"/>
<dbReference type="GO" id="GO:0016740">
    <property type="term" value="F:transferase activity"/>
    <property type="evidence" value="ECO:0007669"/>
    <property type="project" value="UniProtKB-KW"/>
</dbReference>
<protein>
    <submittedName>
        <fullName evidence="2">Phosphotransferase</fullName>
    </submittedName>
</protein>
<dbReference type="Gene3D" id="3.30.200.20">
    <property type="entry name" value="Phosphorylase Kinase, domain 1"/>
    <property type="match status" value="1"/>
</dbReference>
<name>A0A514Z8U0_9LACT</name>
<dbReference type="Pfam" id="PF01636">
    <property type="entry name" value="APH"/>
    <property type="match status" value="1"/>
</dbReference>
<gene>
    <name evidence="2" type="ORF">FLP15_07355</name>
</gene>
<dbReference type="EMBL" id="CP041356">
    <property type="protein sequence ID" value="QDK71010.1"/>
    <property type="molecule type" value="Genomic_DNA"/>
</dbReference>
<accession>A0A514Z8U0</accession>
<dbReference type="OrthoDB" id="5291879at2"/>
<dbReference type="RefSeq" id="WP_142766580.1">
    <property type="nucleotide sequence ID" value="NZ_CP041356.1"/>
</dbReference>
<keyword evidence="3" id="KW-1185">Reference proteome</keyword>
<dbReference type="InterPro" id="IPR002575">
    <property type="entry name" value="Aminoglycoside_PTrfase"/>
</dbReference>
<dbReference type="KEGG" id="lack:FLP15_07355"/>
<evidence type="ECO:0000313" key="2">
    <source>
        <dbReference type="EMBL" id="QDK71010.1"/>
    </source>
</evidence>
<organism evidence="2 3">
    <name type="scientific">Lactococcus protaetiae</name>
    <dbReference type="NCBI Taxonomy" id="2592653"/>
    <lineage>
        <taxon>Bacteria</taxon>
        <taxon>Bacillati</taxon>
        <taxon>Bacillota</taxon>
        <taxon>Bacilli</taxon>
        <taxon>Lactobacillales</taxon>
        <taxon>Streptococcaceae</taxon>
        <taxon>Lactococcus</taxon>
    </lineage>
</organism>